<sequence>MFKKVMPWLLCTTLLLLPLSTAQAQSEPQGDSCSCISLVGDEDNFGRQTCCWDVTHEPDDGDFDIWNTAPKSWTHKVFVPQGAQITYAALTIRSFNVQDGGTSYDLKLYADGVEIADAFDQVYNQTAAITVFQLSTDVISQLKDHELKVVMTNASSAPQDSFAVDYSKLEVKYPCIVPVQIDIKPGSDPSSYGANSKGKIPVAVFGTSTFDVTRIDDSTVRFGNAAYGGAAPAHASVEDKNGDGIPDKVYHFSFQDTNLQIGDTVGYLSGYADGIRFLGSSDVNITGKGAAKGKK</sequence>
<protein>
    <submittedName>
        <fullName evidence="2">Uncharacterized protein</fullName>
    </submittedName>
</protein>
<evidence type="ECO:0000313" key="2">
    <source>
        <dbReference type="EMBL" id="MFD2611223.1"/>
    </source>
</evidence>
<dbReference type="Proteomes" id="UP001597541">
    <property type="component" value="Unassembled WGS sequence"/>
</dbReference>
<keyword evidence="1" id="KW-0732">Signal</keyword>
<accession>A0ABW5P8I2</accession>
<evidence type="ECO:0000256" key="1">
    <source>
        <dbReference type="SAM" id="SignalP"/>
    </source>
</evidence>
<organism evidence="2 3">
    <name type="scientific">Paenibacillus gansuensis</name>
    <dbReference type="NCBI Taxonomy" id="306542"/>
    <lineage>
        <taxon>Bacteria</taxon>
        <taxon>Bacillati</taxon>
        <taxon>Bacillota</taxon>
        <taxon>Bacilli</taxon>
        <taxon>Bacillales</taxon>
        <taxon>Paenibacillaceae</taxon>
        <taxon>Paenibacillus</taxon>
    </lineage>
</organism>
<proteinExistence type="predicted"/>
<feature type="chain" id="PRO_5045419540" evidence="1">
    <location>
        <begin position="25"/>
        <end position="295"/>
    </location>
</feature>
<dbReference type="EMBL" id="JBHUME010000002">
    <property type="protein sequence ID" value="MFD2611223.1"/>
    <property type="molecule type" value="Genomic_DNA"/>
</dbReference>
<name>A0ABW5P8I2_9BACL</name>
<keyword evidence="3" id="KW-1185">Reference proteome</keyword>
<evidence type="ECO:0000313" key="3">
    <source>
        <dbReference type="Proteomes" id="UP001597541"/>
    </source>
</evidence>
<feature type="signal peptide" evidence="1">
    <location>
        <begin position="1"/>
        <end position="24"/>
    </location>
</feature>
<reference evidence="3" key="1">
    <citation type="journal article" date="2019" name="Int. J. Syst. Evol. Microbiol.">
        <title>The Global Catalogue of Microorganisms (GCM) 10K type strain sequencing project: providing services to taxonomists for standard genome sequencing and annotation.</title>
        <authorList>
            <consortium name="The Broad Institute Genomics Platform"/>
            <consortium name="The Broad Institute Genome Sequencing Center for Infectious Disease"/>
            <person name="Wu L."/>
            <person name="Ma J."/>
        </authorList>
    </citation>
    <scope>NUCLEOTIDE SEQUENCE [LARGE SCALE GENOMIC DNA]</scope>
    <source>
        <strain evidence="3">KCTC 3950</strain>
    </source>
</reference>
<gene>
    <name evidence="2" type="ORF">ACFSUF_02170</name>
</gene>
<comment type="caution">
    <text evidence="2">The sequence shown here is derived from an EMBL/GenBank/DDBJ whole genome shotgun (WGS) entry which is preliminary data.</text>
</comment>
<dbReference type="RefSeq" id="WP_377599643.1">
    <property type="nucleotide sequence ID" value="NZ_JBHUME010000002.1"/>
</dbReference>